<dbReference type="InterPro" id="IPR011044">
    <property type="entry name" value="Quino_amine_DH_bsu"/>
</dbReference>
<proteinExistence type="predicted"/>
<protein>
    <recommendedName>
        <fullName evidence="4">NACHT domain-containing protein</fullName>
    </recommendedName>
</protein>
<dbReference type="InterPro" id="IPR007111">
    <property type="entry name" value="NACHT_NTPase"/>
</dbReference>
<dbReference type="SMART" id="SM00320">
    <property type="entry name" value="WD40"/>
    <property type="match status" value="9"/>
</dbReference>
<dbReference type="InterPro" id="IPR036322">
    <property type="entry name" value="WD40_repeat_dom_sf"/>
</dbReference>
<accession>A0A8H2XMF3</accession>
<name>A0A8H2XMF3_9AGAM</name>
<dbReference type="Gene3D" id="3.40.50.300">
    <property type="entry name" value="P-loop containing nucleotide triphosphate hydrolases"/>
    <property type="match status" value="1"/>
</dbReference>
<dbReference type="PANTHER" id="PTHR22847">
    <property type="entry name" value="WD40 REPEAT PROTEIN"/>
    <property type="match status" value="1"/>
</dbReference>
<dbReference type="SUPFAM" id="SSF52540">
    <property type="entry name" value="P-loop containing nucleoside triphosphate hydrolases"/>
    <property type="match status" value="1"/>
</dbReference>
<gene>
    <name evidence="5" type="ORF">RDB_LOCUS103217</name>
</gene>
<dbReference type="PROSITE" id="PS50837">
    <property type="entry name" value="NACHT"/>
    <property type="match status" value="1"/>
</dbReference>
<evidence type="ECO:0000256" key="2">
    <source>
        <dbReference type="ARBA" id="ARBA00022737"/>
    </source>
</evidence>
<dbReference type="PANTHER" id="PTHR22847:SF637">
    <property type="entry name" value="WD REPEAT DOMAIN 5B"/>
    <property type="match status" value="1"/>
</dbReference>
<dbReference type="PROSITE" id="PS00678">
    <property type="entry name" value="WD_REPEATS_1"/>
    <property type="match status" value="1"/>
</dbReference>
<dbReference type="Proteomes" id="UP000663846">
    <property type="component" value="Unassembled WGS sequence"/>
</dbReference>
<evidence type="ECO:0000259" key="4">
    <source>
        <dbReference type="PROSITE" id="PS50837"/>
    </source>
</evidence>
<reference evidence="5" key="1">
    <citation type="submission" date="2021-01" db="EMBL/GenBank/DDBJ databases">
        <authorList>
            <person name="Kaushik A."/>
        </authorList>
    </citation>
    <scope>NUCLEOTIDE SEQUENCE</scope>
    <source>
        <strain evidence="5">AG1-1C</strain>
    </source>
</reference>
<dbReference type="InterPro" id="IPR027417">
    <property type="entry name" value="P-loop_NTPase"/>
</dbReference>
<evidence type="ECO:0000313" key="5">
    <source>
        <dbReference type="EMBL" id="CAE6428731.1"/>
    </source>
</evidence>
<evidence type="ECO:0000313" key="6">
    <source>
        <dbReference type="Proteomes" id="UP000663846"/>
    </source>
</evidence>
<dbReference type="InterPro" id="IPR019775">
    <property type="entry name" value="WD40_repeat_CS"/>
</dbReference>
<dbReference type="Gene3D" id="2.130.10.10">
    <property type="entry name" value="YVTN repeat-like/Quinoprotein amine dehydrogenase"/>
    <property type="match status" value="3"/>
</dbReference>
<sequence>MSTRLDRLSPSLSARYNSAQGLELKRGPCIGETRVRVLGQMYAWTCDFGQGSVYWLNGMAGTGKTTIAYTLSATLDGERRLAASLFCSRLLPECRKVSLIIPSIAYQLARFSRPFQSALSKVLERDPDAHTSTPDVQFNTMIVEPLRVVRETLPDNLVVIVDALDECDNKESTSKILDVLLGNTNDLPIKFILSSRPEPEIRDQMAQRHPEGSRLVLHELDKGEVQADIGIYLKTALAPINPSQIQISTLVERAGVLFIYAATVVRYVGYDNFRRNPRSRMESVLGTSSAPGDNKHKEIDGLYSLVLKAALDDPGLDKSDRDDMELVLHTVICVHEPLTVSALSELLQFYDVDRVHAALRPLWSVLHVVGKTERVATLHASFPDYMFASPRSKEYYCDLQVHNHTLTALCFDVIKKVRPQFNICELDTSYIRDNDVPDLEERVKKAISVSMFYSCKYWAAHLHETKRSAELDERLEDFLSVRLLLWLEVLSLKGAKNAAPEIMLQAQNWCMRYDCPTDTKRQIRDAWRFAATFASNPLSCSTPHIYISMLPFWPPSSPIFANYMRRTREMIQTEGSAMGLRRHTLLSQWRQETLINSISFSPDSTMLATEVNDGVYLLDAFSGKKKYILPPYGDWLLEQVDDSDPITFDADSWAARVRDDYRIKVARRLYLGLSDVSLLGIADLLVISPSGDSIASVRQTHIQDKSQIHDSSFTIHVSDRGGHAKYDGLKGHSGYITCLRFSHDSTHIASASHDQTIRIWDVANGTSTMRIDRPNEHSIITLIEFSPEGTRLASGSSDTTICIWDPRTGQLIVGPLQYNGYMTSICSICFSPDRKRIITCFTDGVMNARDVESGELTLGPLKISSTSASAGAIFSPDGSRIISWIRDYGGEICVWDAEVEDVSLDYNYLKTGVRWVKISPDGGRIVSLSDGGVLRVLNTQDGQIELEPFQEHHQITFTHPVFLRDGTRMICCSTPSLAYYWDFTDGRVEFSTHALPQRDSFKHSFGLSSGGAHLSSDGTRLFIFDDGCMTIWDTNDWQIASEFTISRECKFGDIESIKLSPDYRYVAVVENRRIYIYSAQTGKHLLGPFGEHHDSSWLGIEYSDDGGRIVSWTSYLCVWDGENAKMVLGPLTPPANGAHKGGVTVAKFSVDGTRIVCALVNAILVWDARSGQLLLGPLDNRMRFSRLFDFSLDGTRIVCAGEGIIRVRDISIPDETTESPDAPSPFTDWKVKEDGWVVDAHSNLLVWVPPDLQGLLMEPRTTLLISDKGHLRLNFDGARIGEAWTGCYVSDSEI</sequence>
<dbReference type="InterPro" id="IPR056884">
    <property type="entry name" value="NPHP3-like_N"/>
</dbReference>
<dbReference type="Pfam" id="PF24883">
    <property type="entry name" value="NPHP3_N"/>
    <property type="match status" value="1"/>
</dbReference>
<comment type="caution">
    <text evidence="5">The sequence shown here is derived from an EMBL/GenBank/DDBJ whole genome shotgun (WGS) entry which is preliminary data.</text>
</comment>
<dbReference type="SUPFAM" id="SSF50969">
    <property type="entry name" value="YVTN repeat-like/Quinoprotein amine dehydrogenase"/>
    <property type="match status" value="1"/>
</dbReference>
<dbReference type="InterPro" id="IPR001680">
    <property type="entry name" value="WD40_rpt"/>
</dbReference>
<dbReference type="PROSITE" id="PS50294">
    <property type="entry name" value="WD_REPEATS_REGION"/>
    <property type="match status" value="2"/>
</dbReference>
<feature type="repeat" description="WD" evidence="3">
    <location>
        <begin position="729"/>
        <end position="770"/>
    </location>
</feature>
<keyword evidence="1 3" id="KW-0853">WD repeat</keyword>
<dbReference type="EMBL" id="CAJMWS010000326">
    <property type="protein sequence ID" value="CAE6428731.1"/>
    <property type="molecule type" value="Genomic_DNA"/>
</dbReference>
<feature type="domain" description="NACHT" evidence="4">
    <location>
        <begin position="52"/>
        <end position="208"/>
    </location>
</feature>
<evidence type="ECO:0000256" key="1">
    <source>
        <dbReference type="ARBA" id="ARBA00022574"/>
    </source>
</evidence>
<dbReference type="PROSITE" id="PS50082">
    <property type="entry name" value="WD_REPEATS_2"/>
    <property type="match status" value="2"/>
</dbReference>
<dbReference type="InterPro" id="IPR015943">
    <property type="entry name" value="WD40/YVTN_repeat-like_dom_sf"/>
</dbReference>
<dbReference type="GO" id="GO:1990234">
    <property type="term" value="C:transferase complex"/>
    <property type="evidence" value="ECO:0007669"/>
    <property type="project" value="UniProtKB-ARBA"/>
</dbReference>
<feature type="repeat" description="WD" evidence="3">
    <location>
        <begin position="773"/>
        <end position="814"/>
    </location>
</feature>
<keyword evidence="2" id="KW-0677">Repeat</keyword>
<organism evidence="5 6">
    <name type="scientific">Rhizoctonia solani</name>
    <dbReference type="NCBI Taxonomy" id="456999"/>
    <lineage>
        <taxon>Eukaryota</taxon>
        <taxon>Fungi</taxon>
        <taxon>Dikarya</taxon>
        <taxon>Basidiomycota</taxon>
        <taxon>Agaricomycotina</taxon>
        <taxon>Agaricomycetes</taxon>
        <taxon>Cantharellales</taxon>
        <taxon>Ceratobasidiaceae</taxon>
        <taxon>Rhizoctonia</taxon>
    </lineage>
</organism>
<evidence type="ECO:0000256" key="3">
    <source>
        <dbReference type="PROSITE-ProRule" id="PRU00221"/>
    </source>
</evidence>
<dbReference type="Pfam" id="PF00400">
    <property type="entry name" value="WD40"/>
    <property type="match status" value="3"/>
</dbReference>
<dbReference type="SUPFAM" id="SSF50978">
    <property type="entry name" value="WD40 repeat-like"/>
    <property type="match status" value="1"/>
</dbReference>